<evidence type="ECO:0000313" key="1">
    <source>
        <dbReference type="EMBL" id="KAK3000298.1"/>
    </source>
</evidence>
<name>A0AA89AF31_9ASTE</name>
<dbReference type="EMBL" id="JAVXUP010003043">
    <property type="protein sequence ID" value="KAK3000298.1"/>
    <property type="molecule type" value="Genomic_DNA"/>
</dbReference>
<reference evidence="1" key="1">
    <citation type="submission" date="2022-12" db="EMBL/GenBank/DDBJ databases">
        <title>Draft genome assemblies for two species of Escallonia (Escalloniales).</title>
        <authorList>
            <person name="Chanderbali A."/>
            <person name="Dervinis C."/>
            <person name="Anghel I."/>
            <person name="Soltis D."/>
            <person name="Soltis P."/>
            <person name="Zapata F."/>
        </authorList>
    </citation>
    <scope>NUCLEOTIDE SEQUENCE</scope>
    <source>
        <strain evidence="1">UCBG64.0493</strain>
        <tissue evidence="1">Leaf</tissue>
    </source>
</reference>
<accession>A0AA89AF31</accession>
<evidence type="ECO:0000313" key="2">
    <source>
        <dbReference type="Proteomes" id="UP001188597"/>
    </source>
</evidence>
<proteinExistence type="predicted"/>
<sequence>MEMLVPSKITRLPSLPITRLAEVSAAVSGFSLFATQIALRTEMFPPINHGWSAKHPIDFPSSS</sequence>
<gene>
    <name evidence="1" type="ORF">RJ639_020947</name>
</gene>
<comment type="caution">
    <text evidence="1">The sequence shown here is derived from an EMBL/GenBank/DDBJ whole genome shotgun (WGS) entry which is preliminary data.</text>
</comment>
<dbReference type="AlphaFoldDB" id="A0AA89AF31"/>
<organism evidence="1 2">
    <name type="scientific">Escallonia herrerae</name>
    <dbReference type="NCBI Taxonomy" id="1293975"/>
    <lineage>
        <taxon>Eukaryota</taxon>
        <taxon>Viridiplantae</taxon>
        <taxon>Streptophyta</taxon>
        <taxon>Embryophyta</taxon>
        <taxon>Tracheophyta</taxon>
        <taxon>Spermatophyta</taxon>
        <taxon>Magnoliopsida</taxon>
        <taxon>eudicotyledons</taxon>
        <taxon>Gunneridae</taxon>
        <taxon>Pentapetalae</taxon>
        <taxon>asterids</taxon>
        <taxon>campanulids</taxon>
        <taxon>Escalloniales</taxon>
        <taxon>Escalloniaceae</taxon>
        <taxon>Escallonia</taxon>
    </lineage>
</organism>
<keyword evidence="2" id="KW-1185">Reference proteome</keyword>
<dbReference type="Proteomes" id="UP001188597">
    <property type="component" value="Unassembled WGS sequence"/>
</dbReference>
<protein>
    <submittedName>
        <fullName evidence="1">Uncharacterized protein</fullName>
    </submittedName>
</protein>